<dbReference type="NCBIfam" id="TIGR01764">
    <property type="entry name" value="excise"/>
    <property type="match status" value="1"/>
</dbReference>
<evidence type="ECO:0000313" key="4">
    <source>
        <dbReference type="Proteomes" id="UP000006833"/>
    </source>
</evidence>
<dbReference type="AlphaFoldDB" id="A8LRX1"/>
<accession>A8LRX1</accession>
<evidence type="ECO:0000259" key="2">
    <source>
        <dbReference type="Pfam" id="PF12728"/>
    </source>
</evidence>
<dbReference type="HOGENOM" id="CLU_140176_4_3_5"/>
<dbReference type="InterPro" id="IPR010093">
    <property type="entry name" value="SinI_DNA-bd"/>
</dbReference>
<dbReference type="InterPro" id="IPR041657">
    <property type="entry name" value="HTH_17"/>
</dbReference>
<dbReference type="KEGG" id="dsh:Dshi_0933"/>
<dbReference type="Proteomes" id="UP000006833">
    <property type="component" value="Chromosome"/>
</dbReference>
<dbReference type="RefSeq" id="WP_012177610.1">
    <property type="nucleotide sequence ID" value="NC_009952.1"/>
</dbReference>
<protein>
    <submittedName>
        <fullName evidence="3">DNA binding domain protein</fullName>
    </submittedName>
</protein>
<dbReference type="eggNOG" id="ENOG5033BIC">
    <property type="taxonomic scope" value="Bacteria"/>
</dbReference>
<feature type="domain" description="Helix-turn-helix" evidence="2">
    <location>
        <begin position="6"/>
        <end position="55"/>
    </location>
</feature>
<dbReference type="Pfam" id="PF12728">
    <property type="entry name" value="HTH_17"/>
    <property type="match status" value="1"/>
</dbReference>
<evidence type="ECO:0000313" key="3">
    <source>
        <dbReference type="EMBL" id="ABV92678.1"/>
    </source>
</evidence>
<dbReference type="STRING" id="398580.Dshi_0933"/>
<evidence type="ECO:0000256" key="1">
    <source>
        <dbReference type="SAM" id="MobiDB-lite"/>
    </source>
</evidence>
<organism evidence="3 4">
    <name type="scientific">Dinoroseobacter shibae (strain DSM 16493 / NCIMB 14021 / DFL 12)</name>
    <dbReference type="NCBI Taxonomy" id="398580"/>
    <lineage>
        <taxon>Bacteria</taxon>
        <taxon>Pseudomonadati</taxon>
        <taxon>Pseudomonadota</taxon>
        <taxon>Alphaproteobacteria</taxon>
        <taxon>Rhodobacterales</taxon>
        <taxon>Roseobacteraceae</taxon>
        <taxon>Dinoroseobacter</taxon>
    </lineage>
</organism>
<dbReference type="OrthoDB" id="5459819at2"/>
<reference evidence="4" key="1">
    <citation type="journal article" date="2010" name="ISME J.">
        <title>The complete genome sequence of the algal symbiont Dinoroseobacter shibae: a hitchhiker's guide to life in the sea.</title>
        <authorList>
            <person name="Wagner-Dobler I."/>
            <person name="Ballhausen B."/>
            <person name="Berger M."/>
            <person name="Brinkhoff T."/>
            <person name="Buchholz I."/>
            <person name="Bunk B."/>
            <person name="Cypionka H."/>
            <person name="Daniel R."/>
            <person name="Drepper T."/>
            <person name="Gerdts G."/>
            <person name="Hahnke S."/>
            <person name="Han C."/>
            <person name="Jahn D."/>
            <person name="Kalhoefer D."/>
            <person name="Kiss H."/>
            <person name="Klenk H.P."/>
            <person name="Kyrpides N."/>
            <person name="Liebl W."/>
            <person name="Liesegang H."/>
            <person name="Meincke L."/>
            <person name="Pati A."/>
            <person name="Petersen J."/>
            <person name="Piekarski T."/>
            <person name="Pommerenke C."/>
            <person name="Pradella S."/>
            <person name="Pukall R."/>
            <person name="Rabus R."/>
            <person name="Stackebrandt E."/>
            <person name="Thole S."/>
            <person name="Thompson L."/>
            <person name="Tielen P."/>
            <person name="Tomasch J."/>
            <person name="von Jan M."/>
            <person name="Wanphrut N."/>
            <person name="Wichels A."/>
            <person name="Zech H."/>
            <person name="Simon M."/>
        </authorList>
    </citation>
    <scope>NUCLEOTIDE SEQUENCE [LARGE SCALE GENOMIC DNA]</scope>
    <source>
        <strain evidence="4">DSM 16493 / NCIMB 14021 / DFL 12</strain>
    </source>
</reference>
<dbReference type="GO" id="GO:0003677">
    <property type="term" value="F:DNA binding"/>
    <property type="evidence" value="ECO:0007669"/>
    <property type="project" value="InterPro"/>
</dbReference>
<dbReference type="InterPro" id="IPR009061">
    <property type="entry name" value="DNA-bd_dom_put_sf"/>
</dbReference>
<proteinExistence type="predicted"/>
<feature type="compositionally biased region" description="Basic and acidic residues" evidence="1">
    <location>
        <begin position="55"/>
        <end position="73"/>
    </location>
</feature>
<name>A8LRX1_DINSH</name>
<dbReference type="EMBL" id="CP000830">
    <property type="protein sequence ID" value="ABV92678.1"/>
    <property type="molecule type" value="Genomic_DNA"/>
</dbReference>
<dbReference type="SUPFAM" id="SSF46955">
    <property type="entry name" value="Putative DNA-binding domain"/>
    <property type="match status" value="1"/>
</dbReference>
<sequence length="73" mass="8349">MLSKPFLTTQEIAELLKVREQTVRSWIHLQELRAVKLGREFRVAVKDLEAFVNERATREPSGRDETGSGAESH</sequence>
<gene>
    <name evidence="3" type="ordered locus">Dshi_0933</name>
</gene>
<keyword evidence="4" id="KW-1185">Reference proteome</keyword>
<feature type="region of interest" description="Disordered" evidence="1">
    <location>
        <begin position="54"/>
        <end position="73"/>
    </location>
</feature>